<evidence type="ECO:0000313" key="1">
    <source>
        <dbReference type="EMBL" id="HIZ80102.1"/>
    </source>
</evidence>
<evidence type="ECO:0000313" key="2">
    <source>
        <dbReference type="Proteomes" id="UP000824101"/>
    </source>
</evidence>
<accession>A0A9D2GJP0</accession>
<organism evidence="1 2">
    <name type="scientific">Candidatus Lachnoclostridium stercorigallinarum</name>
    <dbReference type="NCBI Taxonomy" id="2838634"/>
    <lineage>
        <taxon>Bacteria</taxon>
        <taxon>Bacillati</taxon>
        <taxon>Bacillota</taxon>
        <taxon>Clostridia</taxon>
        <taxon>Lachnospirales</taxon>
        <taxon>Lachnospiraceae</taxon>
    </lineage>
</organism>
<dbReference type="AlphaFoldDB" id="A0A9D2GJP0"/>
<comment type="caution">
    <text evidence="1">The sequence shown here is derived from an EMBL/GenBank/DDBJ whole genome shotgun (WGS) entry which is preliminary data.</text>
</comment>
<dbReference type="Pfam" id="PF14286">
    <property type="entry name" value="DHHW"/>
    <property type="match status" value="1"/>
</dbReference>
<protein>
    <recommendedName>
        <fullName evidence="3">AlgX/AlgJ SGNH hydrolase-like domain-containing protein</fullName>
    </recommendedName>
</protein>
<feature type="non-terminal residue" evidence="1">
    <location>
        <position position="333"/>
    </location>
</feature>
<dbReference type="EMBL" id="DXBC01000159">
    <property type="protein sequence ID" value="HIZ80102.1"/>
    <property type="molecule type" value="Genomic_DNA"/>
</dbReference>
<proteinExistence type="predicted"/>
<name>A0A9D2GJP0_9FIRM</name>
<reference evidence="1" key="1">
    <citation type="journal article" date="2021" name="PeerJ">
        <title>Extensive microbial diversity within the chicken gut microbiome revealed by metagenomics and culture.</title>
        <authorList>
            <person name="Gilroy R."/>
            <person name="Ravi A."/>
            <person name="Getino M."/>
            <person name="Pursley I."/>
            <person name="Horton D.L."/>
            <person name="Alikhan N.F."/>
            <person name="Baker D."/>
            <person name="Gharbi K."/>
            <person name="Hall N."/>
            <person name="Watson M."/>
            <person name="Adriaenssens E.M."/>
            <person name="Foster-Nyarko E."/>
            <person name="Jarju S."/>
            <person name="Secka A."/>
            <person name="Antonio M."/>
            <person name="Oren A."/>
            <person name="Chaudhuri R.R."/>
            <person name="La Ragione R."/>
            <person name="Hildebrand F."/>
            <person name="Pallen M.J."/>
        </authorList>
    </citation>
    <scope>NUCLEOTIDE SEQUENCE</scope>
    <source>
        <strain evidence="1">ChiBcec1-1093</strain>
    </source>
</reference>
<sequence>MKIWRRYGTTALFLGLTICLTAAGFLLTEKGFSEMENRYLQKKPEFSWKALFDGSFGEAYEDYLGDQFPFRQSFVAARTGAERLLGREDVNGVYFGKDGYLLEKFDREDIETEQMEKNLDALAGFLTRQAGRLGADRVRAMLVPSASWILKEKLPFAAAPYDQGTVVRMLEKRLTAGSSFSGTEAYDGDAGTAFNLPADAMVVDVEQSLREHRLEEIYYRTDHHWTVLGAYYGYCAWAESMGFVPREKEEFAVETVSRNFLGTVQAKVGVGAEPDRMERWVPVDGTEWEAYYDRAEEPAGLYAESALESRDKYRFYLDGNHGLTEIRRVKAGG</sequence>
<dbReference type="Proteomes" id="UP000824101">
    <property type="component" value="Unassembled WGS sequence"/>
</dbReference>
<reference evidence="1" key="2">
    <citation type="submission" date="2021-04" db="EMBL/GenBank/DDBJ databases">
        <authorList>
            <person name="Gilroy R."/>
        </authorList>
    </citation>
    <scope>NUCLEOTIDE SEQUENCE</scope>
    <source>
        <strain evidence="1">ChiBcec1-1093</strain>
    </source>
</reference>
<dbReference type="InterPro" id="IPR025945">
    <property type="entry name" value="DHHW"/>
</dbReference>
<gene>
    <name evidence="1" type="ORF">IAA17_09990</name>
</gene>
<evidence type="ECO:0008006" key="3">
    <source>
        <dbReference type="Google" id="ProtNLM"/>
    </source>
</evidence>